<dbReference type="PANTHER" id="PTHR12415">
    <property type="entry name" value="TYROSYL-DNA PHOSPHODIESTERASE 1"/>
    <property type="match status" value="1"/>
</dbReference>
<dbReference type="GO" id="GO:0004527">
    <property type="term" value="F:exonuclease activity"/>
    <property type="evidence" value="ECO:0007669"/>
    <property type="project" value="UniProtKB-KW"/>
</dbReference>
<dbReference type="Gene3D" id="3.30.870.10">
    <property type="entry name" value="Endonuclease Chain A"/>
    <property type="match status" value="2"/>
</dbReference>
<evidence type="ECO:0000256" key="7">
    <source>
        <dbReference type="ARBA" id="ARBA00023204"/>
    </source>
</evidence>
<sequence length="641" mass="72473">MPPSFELAVTVRHILQLFSMDNSEDDLARAIFLSLQESNSFNKPSDSVDDDAQFQEELKQAIEASCSTTLETPPLQRDNNSFLSERAQLEKERLERQRKLRKAQNLPPSDEESHIESDSDEDAEGPIAKRQRRSLPNPSTNHQTTASSTSTPGAKLKGGPFFWDGEWRPTATRGVEPRKDKKPTFRLSEILGDELCFAIISTFSEQNSWIYSFFPSVPVILVASPGEDGRAGVKNIFPKWIRTAPTLPNGMGCMHMKFMLLFYKTGRLRVVVSTANLIEYDWRDIENAVWLQDILPLSRKTTFDERHNESFQYVMKRVLDGVNVKTALNIMLKQGHPDLPIQSTQELCTSFDWSRVKAHLVPSFAGKGWPKVLQNGHPRLMKAVRNMGLRTGKGPNAKKVQLEYQGSSLGQYTTQWMNEFYHSVRGESAEDWLDTPKARRAKLPYPTDVKVVFPSFLTVRGSQYGEAGGSNIFCTRKQWEVKNFPRALFFDSNSKAGKTLMHTKMMVCTVSSNVKPPTFGERGQKDNIINVDTDSDDSDSDNTAEDEIEVVESHVGWAYLGSHNFTPSAWGYLSGSAFNPVLNTRNYELGVVFPLKDMSEANETACFERPPRHYGPNDLPWIREESIYAVQWGLKAPTHPL</sequence>
<dbReference type="CDD" id="cd09122">
    <property type="entry name" value="PLDc_Tdp1_1"/>
    <property type="match status" value="1"/>
</dbReference>
<dbReference type="CDD" id="cd09123">
    <property type="entry name" value="PLDc_Tdp1_2"/>
    <property type="match status" value="1"/>
</dbReference>
<dbReference type="AlphaFoldDB" id="A0A8H5D3A9"/>
<keyword evidence="4" id="KW-0227">DNA damage</keyword>
<evidence type="ECO:0000256" key="10">
    <source>
        <dbReference type="PIRSR" id="PIRSR610347-2"/>
    </source>
</evidence>
<dbReference type="GO" id="GO:0006281">
    <property type="term" value="P:DNA repair"/>
    <property type="evidence" value="ECO:0007669"/>
    <property type="project" value="UniProtKB-KW"/>
</dbReference>
<keyword evidence="5" id="KW-0378">Hydrolase</keyword>
<keyword evidence="6" id="KW-0269">Exonuclease</keyword>
<evidence type="ECO:0000313" key="12">
    <source>
        <dbReference type="EMBL" id="KAF5352877.1"/>
    </source>
</evidence>
<keyword evidence="13" id="KW-1185">Reference proteome</keyword>
<gene>
    <name evidence="12" type="ORF">D9757_012107</name>
</gene>
<dbReference type="GO" id="GO:0017005">
    <property type="term" value="F:3'-tyrosyl-DNA phosphodiesterase activity"/>
    <property type="evidence" value="ECO:0007669"/>
    <property type="project" value="TreeGrafter"/>
</dbReference>
<organism evidence="12 13">
    <name type="scientific">Collybiopsis confluens</name>
    <dbReference type="NCBI Taxonomy" id="2823264"/>
    <lineage>
        <taxon>Eukaryota</taxon>
        <taxon>Fungi</taxon>
        <taxon>Dikarya</taxon>
        <taxon>Basidiomycota</taxon>
        <taxon>Agaricomycotina</taxon>
        <taxon>Agaricomycetes</taxon>
        <taxon>Agaricomycetidae</taxon>
        <taxon>Agaricales</taxon>
        <taxon>Marasmiineae</taxon>
        <taxon>Omphalotaceae</taxon>
        <taxon>Collybiopsis</taxon>
    </lineage>
</organism>
<proteinExistence type="inferred from homology"/>
<accession>A0A8H5D3A9</accession>
<name>A0A8H5D3A9_9AGAR</name>
<evidence type="ECO:0000256" key="6">
    <source>
        <dbReference type="ARBA" id="ARBA00022839"/>
    </source>
</evidence>
<keyword evidence="7" id="KW-0234">DNA repair</keyword>
<feature type="region of interest" description="Disordered" evidence="11">
    <location>
        <begin position="93"/>
        <end position="180"/>
    </location>
</feature>
<feature type="compositionally biased region" description="Polar residues" evidence="11">
    <location>
        <begin position="134"/>
        <end position="152"/>
    </location>
</feature>
<evidence type="ECO:0000256" key="4">
    <source>
        <dbReference type="ARBA" id="ARBA00022763"/>
    </source>
</evidence>
<dbReference type="OrthoDB" id="47785at2759"/>
<feature type="binding site" evidence="10">
    <location>
        <position position="257"/>
    </location>
    <ligand>
        <name>substrate</name>
    </ligand>
</feature>
<evidence type="ECO:0008006" key="14">
    <source>
        <dbReference type="Google" id="ProtNLM"/>
    </source>
</evidence>
<dbReference type="SUPFAM" id="SSF56024">
    <property type="entry name" value="Phospholipase D/nuclease"/>
    <property type="match status" value="2"/>
</dbReference>
<dbReference type="GO" id="GO:0005634">
    <property type="term" value="C:nucleus"/>
    <property type="evidence" value="ECO:0007669"/>
    <property type="project" value="UniProtKB-SubCell"/>
</dbReference>
<comment type="caution">
    <text evidence="12">The sequence shown here is derived from an EMBL/GenBank/DDBJ whole genome shotgun (WGS) entry which is preliminary data.</text>
</comment>
<keyword evidence="8" id="KW-0539">Nucleus</keyword>
<dbReference type="GO" id="GO:0003697">
    <property type="term" value="F:single-stranded DNA binding"/>
    <property type="evidence" value="ECO:0007669"/>
    <property type="project" value="TreeGrafter"/>
</dbReference>
<feature type="active site" description="Proton donor/acceptor" evidence="9">
    <location>
        <position position="502"/>
    </location>
</feature>
<dbReference type="PANTHER" id="PTHR12415:SF0">
    <property type="entry name" value="TYROSYL-DNA PHOSPHODIESTERASE 1"/>
    <property type="match status" value="1"/>
</dbReference>
<feature type="compositionally biased region" description="Acidic residues" evidence="11">
    <location>
        <begin position="533"/>
        <end position="544"/>
    </location>
</feature>
<feature type="binding site" evidence="10">
    <location>
        <position position="504"/>
    </location>
    <ligand>
        <name>substrate</name>
    </ligand>
</feature>
<evidence type="ECO:0000256" key="9">
    <source>
        <dbReference type="PIRSR" id="PIRSR610347-1"/>
    </source>
</evidence>
<dbReference type="GO" id="GO:0003690">
    <property type="term" value="F:double-stranded DNA binding"/>
    <property type="evidence" value="ECO:0007669"/>
    <property type="project" value="TreeGrafter"/>
</dbReference>
<keyword evidence="3" id="KW-0540">Nuclease</keyword>
<evidence type="ECO:0000256" key="1">
    <source>
        <dbReference type="ARBA" id="ARBA00004123"/>
    </source>
</evidence>
<evidence type="ECO:0000256" key="5">
    <source>
        <dbReference type="ARBA" id="ARBA00022801"/>
    </source>
</evidence>
<protein>
    <recommendedName>
        <fullName evidence="14">Phospholipase D/nuclease</fullName>
    </recommendedName>
</protein>
<evidence type="ECO:0000313" key="13">
    <source>
        <dbReference type="Proteomes" id="UP000518752"/>
    </source>
</evidence>
<evidence type="ECO:0000256" key="3">
    <source>
        <dbReference type="ARBA" id="ARBA00022722"/>
    </source>
</evidence>
<comment type="similarity">
    <text evidence="2">Belongs to the tyrosyl-DNA phosphodiesterase family.</text>
</comment>
<dbReference type="EMBL" id="JAACJN010000275">
    <property type="protein sequence ID" value="KAF5352877.1"/>
    <property type="molecule type" value="Genomic_DNA"/>
</dbReference>
<evidence type="ECO:0000256" key="2">
    <source>
        <dbReference type="ARBA" id="ARBA00010205"/>
    </source>
</evidence>
<dbReference type="Proteomes" id="UP000518752">
    <property type="component" value="Unassembled WGS sequence"/>
</dbReference>
<dbReference type="Pfam" id="PF06087">
    <property type="entry name" value="Tyr-DNA_phospho"/>
    <property type="match status" value="1"/>
</dbReference>
<comment type="subcellular location">
    <subcellularLocation>
        <location evidence="1">Nucleus</location>
    </subcellularLocation>
</comment>
<dbReference type="InterPro" id="IPR010347">
    <property type="entry name" value="Tdp1"/>
</dbReference>
<feature type="region of interest" description="Disordered" evidence="11">
    <location>
        <begin position="519"/>
        <end position="544"/>
    </location>
</feature>
<feature type="active site" description="Nucleophile" evidence="9">
    <location>
        <position position="255"/>
    </location>
</feature>
<evidence type="ECO:0000256" key="8">
    <source>
        <dbReference type="ARBA" id="ARBA00023242"/>
    </source>
</evidence>
<evidence type="ECO:0000256" key="11">
    <source>
        <dbReference type="SAM" id="MobiDB-lite"/>
    </source>
</evidence>
<reference evidence="12 13" key="1">
    <citation type="journal article" date="2020" name="ISME J.">
        <title>Uncovering the hidden diversity of litter-decomposition mechanisms in mushroom-forming fungi.</title>
        <authorList>
            <person name="Floudas D."/>
            <person name="Bentzer J."/>
            <person name="Ahren D."/>
            <person name="Johansson T."/>
            <person name="Persson P."/>
            <person name="Tunlid A."/>
        </authorList>
    </citation>
    <scope>NUCLEOTIDE SEQUENCE [LARGE SCALE GENOMIC DNA]</scope>
    <source>
        <strain evidence="12 13">CBS 406.79</strain>
    </source>
</reference>